<feature type="coiled-coil region" evidence="1">
    <location>
        <begin position="136"/>
        <end position="166"/>
    </location>
</feature>
<keyword evidence="4" id="KW-1185">Reference proteome</keyword>
<keyword evidence="1" id="KW-0175">Coiled coil</keyword>
<accession>A0A9P8PWM1</accession>
<sequence>MGSHFNDSFLDLFNIYSDSKIKFSNKIISSVLELLSKASTTTDISILNNDKFISYLIENFSRKSTDLHVLLITNILQFKPVLNNDQLSELVNRLIQIYGRGDDGNKFLIVKNLRYLVEYDSEAINDLYSILIWRNLNEIDCLNNELEEEMKTLDRLTTKKKNYKLLVSSFLFKLANEYIENKITKELKKQILEIFTYLLSDFKTRKYVKKLLDNLSFRVHVEKPVPSIFEYFYDFPIDELTGSEIDLQDRLNQRILRLQAIVFKEFQVIVTLENLVPTLQQFKNEQIRLILARFGICQLDSKKLNLDLLLHYFADSQFQLPSPYSLSSSFDITYPTSLSTKDFLTRNYLNLRYSYIAQINDHLQRTVLRLEKKGNNITGSSKYVIKLNRFKISEKAQLLSPSSKRLECAFEIFGDINKDLKVNDILALNNLVKERNKPFKLAKISKFNKKEVIAIFLEDYDNIDDYKSFDIAIKFPPNLKSTQHKLELAKSFIGKSLPNWISKGYERSAYNSLSEFKFDGETYLNTSVNQLTKLFPNHEIDNDAALIKKRKIKGSNDNTVNLLKLTINDEKINIKSSHEPTQSLNEQQLKGLVSSIVQNVTLIESNPGTGQKVLISSIIGSFNRKPILLLSKNNKFNEQLIRYILDAKILSSSEILDLNQSNESKIKELENLIIELMNLFHRNSIESLKLWISQKWIEFLEVIETESEQSKIIEIYPFKSYKLPSLAAFDEKSVLVKQLSLHHKSISDIFIQYQTLNLLITQNKTQLKTRLIIASDIIDILDFKYSNIIVFQYSLFDNFDLYSSFFYNQIDRLILFGNEFGNLSNIIQLKDQFTKTSQVSKLLGHHDKFVIHNNSQVVIPGFLNPIEAATLNSKEIHNFNNFYQNVEECEFIYKMIQYFHSNGFSSTRIGVFTTSQTQVLLLKEILEGNNINDVFVGLINDNSGIEFDIAIVSTVRTSIDHDITVSLIEKSAFLAKIGFYLITHKNVLDSINKRFQFKTGLNLVLKDKQDRKPGDEIDSGNLKLVNSVSDYV</sequence>
<protein>
    <recommendedName>
        <fullName evidence="2">DNA2/NAM7 helicase-like C-terminal domain-containing protein</fullName>
    </recommendedName>
</protein>
<dbReference type="SUPFAM" id="SSF52540">
    <property type="entry name" value="P-loop containing nucleoside triphosphate hydrolases"/>
    <property type="match status" value="1"/>
</dbReference>
<proteinExistence type="predicted"/>
<dbReference type="InterPro" id="IPR041679">
    <property type="entry name" value="DNA2/NAM7-like_C"/>
</dbReference>
<evidence type="ECO:0000256" key="1">
    <source>
        <dbReference type="SAM" id="Coils"/>
    </source>
</evidence>
<dbReference type="AlphaFoldDB" id="A0A9P8PWM1"/>
<evidence type="ECO:0000259" key="2">
    <source>
        <dbReference type="Pfam" id="PF13087"/>
    </source>
</evidence>
<dbReference type="Gene3D" id="3.40.50.300">
    <property type="entry name" value="P-loop containing nucleotide triphosphate hydrolases"/>
    <property type="match status" value="2"/>
</dbReference>
<evidence type="ECO:0000313" key="3">
    <source>
        <dbReference type="EMBL" id="KAH3679673.1"/>
    </source>
</evidence>
<gene>
    <name evidence="3" type="ORF">WICMUC_000813</name>
</gene>
<comment type="caution">
    <text evidence="3">The sequence shown here is derived from an EMBL/GenBank/DDBJ whole genome shotgun (WGS) entry which is preliminary data.</text>
</comment>
<reference evidence="3" key="2">
    <citation type="submission" date="2021-01" db="EMBL/GenBank/DDBJ databases">
        <authorList>
            <person name="Schikora-Tamarit M.A."/>
        </authorList>
    </citation>
    <scope>NUCLEOTIDE SEQUENCE</scope>
    <source>
        <strain evidence="3">CBS6341</strain>
    </source>
</reference>
<evidence type="ECO:0000313" key="4">
    <source>
        <dbReference type="Proteomes" id="UP000769528"/>
    </source>
</evidence>
<dbReference type="Proteomes" id="UP000769528">
    <property type="component" value="Unassembled WGS sequence"/>
</dbReference>
<dbReference type="Pfam" id="PF13087">
    <property type="entry name" value="AAA_12"/>
    <property type="match status" value="1"/>
</dbReference>
<reference evidence="3" key="1">
    <citation type="journal article" date="2021" name="Open Biol.">
        <title>Shared evolutionary footprints suggest mitochondrial oxidative damage underlies multiple complex I losses in fungi.</title>
        <authorList>
            <person name="Schikora-Tamarit M.A."/>
            <person name="Marcet-Houben M."/>
            <person name="Nosek J."/>
            <person name="Gabaldon T."/>
        </authorList>
    </citation>
    <scope>NUCLEOTIDE SEQUENCE</scope>
    <source>
        <strain evidence="3">CBS6341</strain>
    </source>
</reference>
<name>A0A9P8PWM1_9ASCO</name>
<feature type="domain" description="DNA2/NAM7 helicase-like C-terminal" evidence="2">
    <location>
        <begin position="873"/>
        <end position="964"/>
    </location>
</feature>
<dbReference type="OrthoDB" id="3981140at2759"/>
<dbReference type="InterPro" id="IPR027417">
    <property type="entry name" value="P-loop_NTPase"/>
</dbReference>
<organism evidence="3 4">
    <name type="scientific">Wickerhamomyces mucosus</name>
    <dbReference type="NCBI Taxonomy" id="1378264"/>
    <lineage>
        <taxon>Eukaryota</taxon>
        <taxon>Fungi</taxon>
        <taxon>Dikarya</taxon>
        <taxon>Ascomycota</taxon>
        <taxon>Saccharomycotina</taxon>
        <taxon>Saccharomycetes</taxon>
        <taxon>Phaffomycetales</taxon>
        <taxon>Wickerhamomycetaceae</taxon>
        <taxon>Wickerhamomyces</taxon>
    </lineage>
</organism>
<dbReference type="EMBL" id="JAEUBF010000264">
    <property type="protein sequence ID" value="KAH3679673.1"/>
    <property type="molecule type" value="Genomic_DNA"/>
</dbReference>